<dbReference type="AlphaFoldDB" id="A0AAV7RKA5"/>
<protein>
    <submittedName>
        <fullName evidence="2">Uncharacterized protein</fullName>
    </submittedName>
</protein>
<organism evidence="2 3">
    <name type="scientific">Pleurodeles waltl</name>
    <name type="common">Iberian ribbed newt</name>
    <dbReference type="NCBI Taxonomy" id="8319"/>
    <lineage>
        <taxon>Eukaryota</taxon>
        <taxon>Metazoa</taxon>
        <taxon>Chordata</taxon>
        <taxon>Craniata</taxon>
        <taxon>Vertebrata</taxon>
        <taxon>Euteleostomi</taxon>
        <taxon>Amphibia</taxon>
        <taxon>Batrachia</taxon>
        <taxon>Caudata</taxon>
        <taxon>Salamandroidea</taxon>
        <taxon>Salamandridae</taxon>
        <taxon>Pleurodelinae</taxon>
        <taxon>Pleurodeles</taxon>
    </lineage>
</organism>
<feature type="region of interest" description="Disordered" evidence="1">
    <location>
        <begin position="1"/>
        <end position="113"/>
    </location>
</feature>
<gene>
    <name evidence="2" type="ORF">NDU88_004076</name>
</gene>
<evidence type="ECO:0000256" key="1">
    <source>
        <dbReference type="SAM" id="MobiDB-lite"/>
    </source>
</evidence>
<reference evidence="2" key="1">
    <citation type="journal article" date="2022" name="bioRxiv">
        <title>Sequencing and chromosome-scale assembly of the giantPleurodeles waltlgenome.</title>
        <authorList>
            <person name="Brown T."/>
            <person name="Elewa A."/>
            <person name="Iarovenko S."/>
            <person name="Subramanian E."/>
            <person name="Araus A.J."/>
            <person name="Petzold A."/>
            <person name="Susuki M."/>
            <person name="Suzuki K.-i.T."/>
            <person name="Hayashi T."/>
            <person name="Toyoda A."/>
            <person name="Oliveira C."/>
            <person name="Osipova E."/>
            <person name="Leigh N.D."/>
            <person name="Simon A."/>
            <person name="Yun M.H."/>
        </authorList>
    </citation>
    <scope>NUCLEOTIDE SEQUENCE</scope>
    <source>
        <strain evidence="2">20211129_DDA</strain>
        <tissue evidence="2">Liver</tissue>
    </source>
</reference>
<feature type="compositionally biased region" description="Basic and acidic residues" evidence="1">
    <location>
        <begin position="23"/>
        <end position="34"/>
    </location>
</feature>
<dbReference type="Proteomes" id="UP001066276">
    <property type="component" value="Chromosome 5"/>
</dbReference>
<dbReference type="EMBL" id="JANPWB010000009">
    <property type="protein sequence ID" value="KAJ1151293.1"/>
    <property type="molecule type" value="Genomic_DNA"/>
</dbReference>
<sequence length="113" mass="12344">MPLLVPSLPLLTRKHLQVPPIARDGDERERKEREENDEGDDGKGTGRESNGGGDRMIQCPHGGIRSIRGQEEGDAKEVGGPNRGRRVRTPGSRTRLPAMLQEERGKGRSVAVA</sequence>
<evidence type="ECO:0000313" key="2">
    <source>
        <dbReference type="EMBL" id="KAJ1151293.1"/>
    </source>
</evidence>
<keyword evidence="3" id="KW-1185">Reference proteome</keyword>
<name>A0AAV7RKA5_PLEWA</name>
<feature type="compositionally biased region" description="Basic and acidic residues" evidence="1">
    <location>
        <begin position="68"/>
        <end position="77"/>
    </location>
</feature>
<proteinExistence type="predicted"/>
<comment type="caution">
    <text evidence="2">The sequence shown here is derived from an EMBL/GenBank/DDBJ whole genome shotgun (WGS) entry which is preliminary data.</text>
</comment>
<evidence type="ECO:0000313" key="3">
    <source>
        <dbReference type="Proteomes" id="UP001066276"/>
    </source>
</evidence>
<accession>A0AAV7RKA5</accession>